<gene>
    <name evidence="2" type="ORF">C802_01063</name>
</gene>
<dbReference type="STRING" id="1235788.C802_01063"/>
<dbReference type="GeneID" id="82155511"/>
<dbReference type="RefSeq" id="WP_016275492.1">
    <property type="nucleotide sequence ID" value="NZ_CAKOCL010000015.1"/>
</dbReference>
<feature type="chain" id="PRO_5004483515" description="Lipoprotein" evidence="1">
    <location>
        <begin position="21"/>
        <end position="156"/>
    </location>
</feature>
<evidence type="ECO:0000256" key="1">
    <source>
        <dbReference type="SAM" id="SignalP"/>
    </source>
</evidence>
<comment type="caution">
    <text evidence="2">The sequence shown here is derived from an EMBL/GenBank/DDBJ whole genome shotgun (WGS) entry which is preliminary data.</text>
</comment>
<accession>R9IBZ8</accession>
<evidence type="ECO:0008006" key="4">
    <source>
        <dbReference type="Google" id="ProtNLM"/>
    </source>
</evidence>
<protein>
    <recommendedName>
        <fullName evidence="4">Lipoprotein</fullName>
    </recommendedName>
</protein>
<dbReference type="Proteomes" id="UP000014200">
    <property type="component" value="Unassembled WGS sequence"/>
</dbReference>
<reference evidence="2 3" key="1">
    <citation type="submission" date="2013-04" db="EMBL/GenBank/DDBJ databases">
        <title>The Genome Sequence of Bacteroides massiliensis dnLKV3.</title>
        <authorList>
            <consortium name="The Broad Institute Genomics Platform"/>
            <consortium name="The Broad Institute Genome Sequencing Center for Infectious Disease"/>
            <person name="Earl A."/>
            <person name="Xavier R."/>
            <person name="Kuhn K."/>
            <person name="Stappenbeck T."/>
            <person name="Walker B."/>
            <person name="Young S."/>
            <person name="Zeng Q."/>
            <person name="Gargeya S."/>
            <person name="Fitzgerald M."/>
            <person name="Haas B."/>
            <person name="Abouelleil A."/>
            <person name="Allen A.W."/>
            <person name="Alvarado L."/>
            <person name="Arachchi H.M."/>
            <person name="Berlin A.M."/>
            <person name="Chapman S.B."/>
            <person name="Gainer-Dewar J."/>
            <person name="Goldberg J."/>
            <person name="Griggs A."/>
            <person name="Gujja S."/>
            <person name="Hansen M."/>
            <person name="Howarth C."/>
            <person name="Imamovic A."/>
            <person name="Ireland A."/>
            <person name="Larimer J."/>
            <person name="McCowan C."/>
            <person name="Murphy C."/>
            <person name="Pearson M."/>
            <person name="Poon T.W."/>
            <person name="Priest M."/>
            <person name="Roberts A."/>
            <person name="Saif S."/>
            <person name="Shea T."/>
            <person name="Sisk P."/>
            <person name="Sykes S."/>
            <person name="Wortman J."/>
            <person name="Nusbaum C."/>
            <person name="Birren B."/>
        </authorList>
    </citation>
    <scope>NUCLEOTIDE SEQUENCE [LARGE SCALE GENOMIC DNA]</scope>
    <source>
        <strain evidence="3">dnLKV3</strain>
    </source>
</reference>
<dbReference type="EMBL" id="ASSP01000006">
    <property type="protein sequence ID" value="EOS15046.1"/>
    <property type="molecule type" value="Genomic_DNA"/>
</dbReference>
<dbReference type="HOGENOM" id="CLU_1683118_0_0_10"/>
<sequence>MKMIKLIFVFIFLLSGCMSNHTSKSCLNESDGLYLLSQDKGLLNLTPVTEYFPDGFSGYIYVMNSECSDCIGTFISFVKKLSASRYCGNLLVVISVATQPVVNHYIKEYDFSKNINVILSEDKQGKWGIGSIEKENGKVYVVTDNKIENVFQYALY</sequence>
<feature type="signal peptide" evidence="1">
    <location>
        <begin position="1"/>
        <end position="20"/>
    </location>
</feature>
<evidence type="ECO:0000313" key="2">
    <source>
        <dbReference type="EMBL" id="EOS15046.1"/>
    </source>
</evidence>
<organism evidence="2 3">
    <name type="scientific">Phocaeicola sartorii</name>
    <dbReference type="NCBI Taxonomy" id="671267"/>
    <lineage>
        <taxon>Bacteria</taxon>
        <taxon>Pseudomonadati</taxon>
        <taxon>Bacteroidota</taxon>
        <taxon>Bacteroidia</taxon>
        <taxon>Bacteroidales</taxon>
        <taxon>Bacteroidaceae</taxon>
        <taxon>Phocaeicola</taxon>
    </lineage>
</organism>
<dbReference type="PATRIC" id="fig|1235788.3.peg.1084"/>
<evidence type="ECO:0000313" key="3">
    <source>
        <dbReference type="Proteomes" id="UP000014200"/>
    </source>
</evidence>
<name>R9IBZ8_9BACT</name>
<dbReference type="AlphaFoldDB" id="R9IBZ8"/>
<keyword evidence="1" id="KW-0732">Signal</keyword>
<proteinExistence type="predicted"/>
<keyword evidence="3" id="KW-1185">Reference proteome</keyword>
<dbReference type="PROSITE" id="PS51257">
    <property type="entry name" value="PROKAR_LIPOPROTEIN"/>
    <property type="match status" value="1"/>
</dbReference>